<dbReference type="CDD" id="cd05120">
    <property type="entry name" value="APH_ChoK_like"/>
    <property type="match status" value="1"/>
</dbReference>
<accession>A0AAJ0DAW7</accession>
<dbReference type="Pfam" id="PF01636">
    <property type="entry name" value="APH"/>
    <property type="match status" value="1"/>
</dbReference>
<sequence length="269" mass="30996">MFLALQIWLGQHLFGIIGNPGFPAGYRITPKRVIKWPCEEPELDGHQFATMNTDLPIPRIYRTHRWRGHLGIEMEYVPHCTTLQEGWHKLSRKYKQRIVDQLSKYIAQLRSLKPAPGSSGKVSATNGGACHDVRVGSAKPFGPFDDIAGFHRCLRGGVDLNATPEIFGDKVADVHARPYGIRFKHGDLGVQNILIRHGHIVAIIDWECSGWYPEYWEYTKAHYNSALLPEFYEMLRQRMPRYDDELAAERVLWRFFDQPLDVDYAQHKA</sequence>
<feature type="signal peptide" evidence="1">
    <location>
        <begin position="1"/>
        <end position="18"/>
    </location>
</feature>
<dbReference type="AlphaFoldDB" id="A0AAJ0DAW7"/>
<protein>
    <recommendedName>
        <fullName evidence="2">Aminoglycoside phosphotransferase domain-containing protein</fullName>
    </recommendedName>
</protein>
<name>A0AAJ0DAW7_9PEZI</name>
<gene>
    <name evidence="3" type="ORF">LTR09_008165</name>
</gene>
<comment type="caution">
    <text evidence="3">The sequence shown here is derived from an EMBL/GenBank/DDBJ whole genome shotgun (WGS) entry which is preliminary data.</text>
</comment>
<dbReference type="PANTHER" id="PTHR21310">
    <property type="entry name" value="AMINOGLYCOSIDE PHOSPHOTRANSFERASE-RELATED-RELATED"/>
    <property type="match status" value="1"/>
</dbReference>
<dbReference type="InterPro" id="IPR002575">
    <property type="entry name" value="Aminoglycoside_PTrfase"/>
</dbReference>
<dbReference type="InterPro" id="IPR011009">
    <property type="entry name" value="Kinase-like_dom_sf"/>
</dbReference>
<keyword evidence="4" id="KW-1185">Reference proteome</keyword>
<proteinExistence type="predicted"/>
<feature type="domain" description="Aminoglycoside phosphotransferase" evidence="2">
    <location>
        <begin position="178"/>
        <end position="237"/>
    </location>
</feature>
<dbReference type="PANTHER" id="PTHR21310:SF15">
    <property type="entry name" value="AMINOGLYCOSIDE PHOSPHOTRANSFERASE DOMAIN-CONTAINING PROTEIN"/>
    <property type="match status" value="1"/>
</dbReference>
<keyword evidence="1" id="KW-0732">Signal</keyword>
<dbReference type="Gene3D" id="3.90.1200.10">
    <property type="match status" value="1"/>
</dbReference>
<evidence type="ECO:0000259" key="2">
    <source>
        <dbReference type="Pfam" id="PF01636"/>
    </source>
</evidence>
<feature type="chain" id="PRO_5042467663" description="Aminoglycoside phosphotransferase domain-containing protein" evidence="1">
    <location>
        <begin position="19"/>
        <end position="269"/>
    </location>
</feature>
<evidence type="ECO:0000256" key="1">
    <source>
        <dbReference type="SAM" id="SignalP"/>
    </source>
</evidence>
<dbReference type="Proteomes" id="UP001271007">
    <property type="component" value="Unassembled WGS sequence"/>
</dbReference>
<organism evidence="3 4">
    <name type="scientific">Extremus antarcticus</name>
    <dbReference type="NCBI Taxonomy" id="702011"/>
    <lineage>
        <taxon>Eukaryota</taxon>
        <taxon>Fungi</taxon>
        <taxon>Dikarya</taxon>
        <taxon>Ascomycota</taxon>
        <taxon>Pezizomycotina</taxon>
        <taxon>Dothideomycetes</taxon>
        <taxon>Dothideomycetidae</taxon>
        <taxon>Mycosphaerellales</taxon>
        <taxon>Extremaceae</taxon>
        <taxon>Extremus</taxon>
    </lineage>
</organism>
<dbReference type="SUPFAM" id="SSF56112">
    <property type="entry name" value="Protein kinase-like (PK-like)"/>
    <property type="match status" value="1"/>
</dbReference>
<reference evidence="3" key="1">
    <citation type="submission" date="2023-04" db="EMBL/GenBank/DDBJ databases">
        <title>Black Yeasts Isolated from many extreme environments.</title>
        <authorList>
            <person name="Coleine C."/>
            <person name="Stajich J.E."/>
            <person name="Selbmann L."/>
        </authorList>
    </citation>
    <scope>NUCLEOTIDE SEQUENCE</scope>
    <source>
        <strain evidence="3">CCFEE 5312</strain>
    </source>
</reference>
<evidence type="ECO:0000313" key="4">
    <source>
        <dbReference type="Proteomes" id="UP001271007"/>
    </source>
</evidence>
<evidence type="ECO:0000313" key="3">
    <source>
        <dbReference type="EMBL" id="KAK3050526.1"/>
    </source>
</evidence>
<dbReference type="EMBL" id="JAWDJX010000031">
    <property type="protein sequence ID" value="KAK3050526.1"/>
    <property type="molecule type" value="Genomic_DNA"/>
</dbReference>
<dbReference type="InterPro" id="IPR051678">
    <property type="entry name" value="AGP_Transferase"/>
</dbReference>